<name>A0A511D5Y9_9PSEU</name>
<dbReference type="PROSITE" id="PS50231">
    <property type="entry name" value="RICIN_B_LECTIN"/>
    <property type="match status" value="1"/>
</dbReference>
<sequence>MWAAACTRSPGQTWTYAAGELREGSRCLTVSAGVGITDCAAAAAGARTWHASSRATVHPATGLCLERTGPATVRGPPSAAPATP</sequence>
<dbReference type="RefSeq" id="WP_028931861.1">
    <property type="nucleotide sequence ID" value="NZ_AUII01000042.1"/>
</dbReference>
<dbReference type="InterPro" id="IPR000772">
    <property type="entry name" value="Ricin_B_lectin"/>
</dbReference>
<dbReference type="STRING" id="1123024.GCA_000423625_04729"/>
<dbReference type="Proteomes" id="UP000321328">
    <property type="component" value="Unassembled WGS sequence"/>
</dbReference>
<dbReference type="Gene3D" id="2.80.10.50">
    <property type="match status" value="1"/>
</dbReference>
<feature type="domain" description="Ricin B lectin" evidence="1">
    <location>
        <begin position="2"/>
        <end position="71"/>
    </location>
</feature>
<dbReference type="OrthoDB" id="9804807at2"/>
<reference evidence="2 3" key="1">
    <citation type="submission" date="2019-07" db="EMBL/GenBank/DDBJ databases">
        <title>Whole genome shotgun sequence of Pseudonocardia asaccharolytica NBRC 16224.</title>
        <authorList>
            <person name="Hosoyama A."/>
            <person name="Uohara A."/>
            <person name="Ohji S."/>
            <person name="Ichikawa N."/>
        </authorList>
    </citation>
    <scope>NUCLEOTIDE SEQUENCE [LARGE SCALE GENOMIC DNA]</scope>
    <source>
        <strain evidence="2 3">NBRC 16224</strain>
    </source>
</reference>
<evidence type="ECO:0000313" key="3">
    <source>
        <dbReference type="Proteomes" id="UP000321328"/>
    </source>
</evidence>
<protein>
    <recommendedName>
        <fullName evidence="1">Ricin B lectin domain-containing protein</fullName>
    </recommendedName>
</protein>
<dbReference type="EMBL" id="BJVI01000061">
    <property type="protein sequence ID" value="GEL20202.1"/>
    <property type="molecule type" value="Genomic_DNA"/>
</dbReference>
<dbReference type="InterPro" id="IPR035992">
    <property type="entry name" value="Ricin_B-like_lectins"/>
</dbReference>
<evidence type="ECO:0000259" key="1">
    <source>
        <dbReference type="Pfam" id="PF00652"/>
    </source>
</evidence>
<gene>
    <name evidence="2" type="ORF">PA7_40390</name>
</gene>
<dbReference type="Pfam" id="PF00652">
    <property type="entry name" value="Ricin_B_lectin"/>
    <property type="match status" value="1"/>
</dbReference>
<accession>A0A511D5Y9</accession>
<dbReference type="AlphaFoldDB" id="A0A511D5Y9"/>
<organism evidence="2 3">
    <name type="scientific">Pseudonocardia asaccharolytica DSM 44247 = NBRC 16224</name>
    <dbReference type="NCBI Taxonomy" id="1123024"/>
    <lineage>
        <taxon>Bacteria</taxon>
        <taxon>Bacillati</taxon>
        <taxon>Actinomycetota</taxon>
        <taxon>Actinomycetes</taxon>
        <taxon>Pseudonocardiales</taxon>
        <taxon>Pseudonocardiaceae</taxon>
        <taxon>Pseudonocardia</taxon>
    </lineage>
</organism>
<dbReference type="SUPFAM" id="SSF50370">
    <property type="entry name" value="Ricin B-like lectins"/>
    <property type="match status" value="1"/>
</dbReference>
<evidence type="ECO:0000313" key="2">
    <source>
        <dbReference type="EMBL" id="GEL20202.1"/>
    </source>
</evidence>
<keyword evidence="3" id="KW-1185">Reference proteome</keyword>
<proteinExistence type="predicted"/>
<comment type="caution">
    <text evidence="2">The sequence shown here is derived from an EMBL/GenBank/DDBJ whole genome shotgun (WGS) entry which is preliminary data.</text>
</comment>